<accession>A0A831PK68</accession>
<gene>
    <name evidence="1" type="ORF">ENN90_06435</name>
</gene>
<evidence type="ECO:0000313" key="1">
    <source>
        <dbReference type="EMBL" id="HDR51245.1"/>
    </source>
</evidence>
<dbReference type="EMBL" id="DSDK01000353">
    <property type="protein sequence ID" value="HDR51245.1"/>
    <property type="molecule type" value="Genomic_DNA"/>
</dbReference>
<organism evidence="1">
    <name type="scientific">Mariniphaga anaerophila</name>
    <dbReference type="NCBI Taxonomy" id="1484053"/>
    <lineage>
        <taxon>Bacteria</taxon>
        <taxon>Pseudomonadati</taxon>
        <taxon>Bacteroidota</taxon>
        <taxon>Bacteroidia</taxon>
        <taxon>Marinilabiliales</taxon>
        <taxon>Prolixibacteraceae</taxon>
        <taxon>Mariniphaga</taxon>
    </lineage>
</organism>
<dbReference type="Proteomes" id="UP000886047">
    <property type="component" value="Unassembled WGS sequence"/>
</dbReference>
<sequence>MKTEKFFGMVVLFILTFAHVNAQKKMNPEILKSLPQSLELKDEVQKYQVVTNHINGDIFGNFFNKMQVKGNYTRGLAGGKVKWNKVSVATSMQPEGDYPEGEKLNYMEDFSYVPSEEMIQPEKFEHFTGMYTAFAQNLVWDILGIEGLAWAHFEKLELNKPFHATDFNGELDLAGQGTFENKNMLLTWTGISEMNGELCALIDFRTFRNPLEYRAEETKLKGLSHYWGTIWVSLSDKQIEHATLLEIVSAEMQFPGQTGKQVMSITREIEVKKLL</sequence>
<reference evidence="1" key="1">
    <citation type="journal article" date="2020" name="mSystems">
        <title>Genome- and Community-Level Interaction Insights into Carbon Utilization and Element Cycling Functions of Hydrothermarchaeota in Hydrothermal Sediment.</title>
        <authorList>
            <person name="Zhou Z."/>
            <person name="Liu Y."/>
            <person name="Xu W."/>
            <person name="Pan J."/>
            <person name="Luo Z.H."/>
            <person name="Li M."/>
        </authorList>
    </citation>
    <scope>NUCLEOTIDE SEQUENCE [LARGE SCALE GENOMIC DNA]</scope>
    <source>
        <strain evidence="1">SpSt-1217</strain>
    </source>
</reference>
<proteinExistence type="predicted"/>
<dbReference type="AlphaFoldDB" id="A0A831PK68"/>
<protein>
    <submittedName>
        <fullName evidence="1">Uncharacterized protein</fullName>
    </submittedName>
</protein>
<comment type="caution">
    <text evidence="1">The sequence shown here is derived from an EMBL/GenBank/DDBJ whole genome shotgun (WGS) entry which is preliminary data.</text>
</comment>
<name>A0A831PK68_9BACT</name>